<feature type="transmembrane region" description="Helical" evidence="15">
    <location>
        <begin position="657"/>
        <end position="681"/>
    </location>
</feature>
<dbReference type="PRINTS" id="PR00326">
    <property type="entry name" value="GTP1OBG"/>
</dbReference>
<dbReference type="NCBIfam" id="TIGR00437">
    <property type="entry name" value="feoB"/>
    <property type="match status" value="1"/>
</dbReference>
<dbReference type="InterPro" id="IPR027417">
    <property type="entry name" value="P-loop_NTPase"/>
</dbReference>
<keyword evidence="7 15" id="KW-1133">Transmembrane helix</keyword>
<keyword evidence="14" id="KW-0479">Metal-binding</keyword>
<feature type="transmembrane region" description="Helical" evidence="15">
    <location>
        <begin position="436"/>
        <end position="462"/>
    </location>
</feature>
<feature type="binding site" evidence="14">
    <location>
        <position position="35"/>
    </location>
    <ligand>
        <name>Mg(2+)</name>
        <dbReference type="ChEBI" id="CHEBI:18420"/>
        <label>2</label>
    </ligand>
</feature>
<dbReference type="CDD" id="cd01879">
    <property type="entry name" value="FeoB"/>
    <property type="match status" value="1"/>
</dbReference>
<feature type="transmembrane region" description="Helical" evidence="15">
    <location>
        <begin position="468"/>
        <end position="492"/>
    </location>
</feature>
<dbReference type="GO" id="GO:0005525">
    <property type="term" value="F:GTP binding"/>
    <property type="evidence" value="ECO:0007669"/>
    <property type="project" value="UniProtKB-KW"/>
</dbReference>
<dbReference type="Gene3D" id="3.40.50.300">
    <property type="entry name" value="P-loop containing nucleotide triphosphate hydrolases"/>
    <property type="match status" value="1"/>
</dbReference>
<organism evidence="17">
    <name type="scientific">Magnetococcus massalia (strain MO-1)</name>
    <dbReference type="NCBI Taxonomy" id="451514"/>
    <lineage>
        <taxon>Bacteria</taxon>
        <taxon>Pseudomonadati</taxon>
        <taxon>Pseudomonadota</taxon>
        <taxon>Magnetococcia</taxon>
        <taxon>Magnetococcales</taxon>
        <taxon>Magnetococcaceae</taxon>
        <taxon>Magnetococcus</taxon>
    </lineage>
</organism>
<dbReference type="InterPro" id="IPR006073">
    <property type="entry name" value="GTP-bd"/>
</dbReference>
<feature type="transmembrane region" description="Helical" evidence="15">
    <location>
        <begin position="327"/>
        <end position="345"/>
    </location>
</feature>
<dbReference type="InterPro" id="IPR041069">
    <property type="entry name" value="FeoB_Cyto"/>
</dbReference>
<evidence type="ECO:0000256" key="15">
    <source>
        <dbReference type="RuleBase" id="RU362098"/>
    </source>
</evidence>
<keyword evidence="5 15" id="KW-0812">Transmembrane</keyword>
<dbReference type="GO" id="GO:0046872">
    <property type="term" value="F:metal ion binding"/>
    <property type="evidence" value="ECO:0007669"/>
    <property type="project" value="UniProtKB-KW"/>
</dbReference>
<dbReference type="InterPro" id="IPR050860">
    <property type="entry name" value="FeoB_GTPase"/>
</dbReference>
<dbReference type="PROSITE" id="PS51711">
    <property type="entry name" value="G_FEOB"/>
    <property type="match status" value="1"/>
</dbReference>
<feature type="transmembrane region" description="Helical" evidence="15">
    <location>
        <begin position="401"/>
        <end position="424"/>
    </location>
</feature>
<feature type="transmembrane region" description="Helical" evidence="15">
    <location>
        <begin position="296"/>
        <end position="315"/>
    </location>
</feature>
<dbReference type="Pfam" id="PF07664">
    <property type="entry name" value="FeoB_C"/>
    <property type="match status" value="1"/>
</dbReference>
<dbReference type="PANTHER" id="PTHR43185:SF1">
    <property type="entry name" value="FE(2+) TRANSPORTER FEOB"/>
    <property type="match status" value="1"/>
</dbReference>
<gene>
    <name evidence="17" type="primary">feoB</name>
    <name evidence="17" type="ORF">MAGMO_0502</name>
</gene>
<dbReference type="GO" id="GO:0015093">
    <property type="term" value="F:ferrous iron transmembrane transporter activity"/>
    <property type="evidence" value="ECO:0007669"/>
    <property type="project" value="UniProtKB-UniRule"/>
</dbReference>
<feature type="transmembrane region" description="Helical" evidence="15">
    <location>
        <begin position="357"/>
        <end position="381"/>
    </location>
</feature>
<dbReference type="InterPro" id="IPR005225">
    <property type="entry name" value="Small_GTP-bd"/>
</dbReference>
<feature type="binding site" evidence="13">
    <location>
        <begin position="66"/>
        <end position="69"/>
    </location>
    <ligand>
        <name>GTP</name>
        <dbReference type="ChEBI" id="CHEBI:37565"/>
        <label>1</label>
    </ligand>
</feature>
<evidence type="ECO:0000256" key="7">
    <source>
        <dbReference type="ARBA" id="ARBA00022989"/>
    </source>
</evidence>
<proteinExistence type="inferred from homology"/>
<evidence type="ECO:0000256" key="4">
    <source>
        <dbReference type="ARBA" id="ARBA00022496"/>
    </source>
</evidence>
<accession>A0A1S7LDT0</accession>
<feature type="binding site" evidence="14">
    <location>
        <position position="34"/>
    </location>
    <ligand>
        <name>Mg(2+)</name>
        <dbReference type="ChEBI" id="CHEBI:18420"/>
        <label>2</label>
    </ligand>
</feature>
<dbReference type="SUPFAM" id="SSF52540">
    <property type="entry name" value="P-loop containing nucleoside triphosphate hydrolases"/>
    <property type="match status" value="1"/>
</dbReference>
<comment type="function">
    <text evidence="15">Probable transporter of a GTP-driven Fe(2+) uptake system.</text>
</comment>
<dbReference type="Pfam" id="PF02421">
    <property type="entry name" value="FeoB_N"/>
    <property type="match status" value="1"/>
</dbReference>
<keyword evidence="10 13" id="KW-0342">GTP-binding</keyword>
<feature type="binding site" evidence="13">
    <location>
        <begin position="126"/>
        <end position="129"/>
    </location>
    <ligand>
        <name>GTP</name>
        <dbReference type="ChEBI" id="CHEBI:37565"/>
        <label>1</label>
    </ligand>
</feature>
<evidence type="ECO:0000313" key="17">
    <source>
        <dbReference type="EMBL" id="CRH04708.1"/>
    </source>
</evidence>
<evidence type="ECO:0000256" key="9">
    <source>
        <dbReference type="ARBA" id="ARBA00023065"/>
    </source>
</evidence>
<evidence type="ECO:0000256" key="5">
    <source>
        <dbReference type="ARBA" id="ARBA00022692"/>
    </source>
</evidence>
<dbReference type="AlphaFoldDB" id="A0A1S7LDT0"/>
<dbReference type="InterPro" id="IPR003373">
    <property type="entry name" value="Fe2_transport_prot-B"/>
</dbReference>
<reference evidence="17" key="1">
    <citation type="submission" date="2015-04" db="EMBL/GenBank/DDBJ databases">
        <authorList>
            <person name="Syromyatnikov M.Y."/>
            <person name="Popov V.N."/>
        </authorList>
    </citation>
    <scope>NUCLEOTIDE SEQUENCE</scope>
    <source>
        <strain evidence="17">MO-1</strain>
    </source>
</reference>
<dbReference type="InterPro" id="IPR030389">
    <property type="entry name" value="G_FEOB_dom"/>
</dbReference>
<feature type="binding site" evidence="14">
    <location>
        <position position="31"/>
    </location>
    <ligand>
        <name>Mg(2+)</name>
        <dbReference type="ChEBI" id="CHEBI:18420"/>
        <label>2</label>
    </ligand>
</feature>
<evidence type="ECO:0000256" key="2">
    <source>
        <dbReference type="ARBA" id="ARBA00022448"/>
    </source>
</evidence>
<keyword evidence="2 15" id="KW-0813">Transport</keyword>
<evidence type="ECO:0000259" key="16">
    <source>
        <dbReference type="PROSITE" id="PS51711"/>
    </source>
</evidence>
<dbReference type="PANTHER" id="PTHR43185">
    <property type="entry name" value="FERROUS IRON TRANSPORT PROTEIN B"/>
    <property type="match status" value="1"/>
</dbReference>
<evidence type="ECO:0000256" key="8">
    <source>
        <dbReference type="ARBA" id="ARBA00023004"/>
    </source>
</evidence>
<keyword evidence="9" id="KW-0406">Ion transport</keyword>
<dbReference type="GO" id="GO:0005886">
    <property type="term" value="C:plasma membrane"/>
    <property type="evidence" value="ECO:0007669"/>
    <property type="project" value="UniProtKB-SubCell"/>
</dbReference>
<dbReference type="EMBL" id="LO017727">
    <property type="protein sequence ID" value="CRH04708.1"/>
    <property type="molecule type" value="Genomic_DNA"/>
</dbReference>
<keyword evidence="14" id="KW-0460">Magnesium</keyword>
<comment type="subcellular location">
    <subcellularLocation>
        <location evidence="15">Cell inner membrane</location>
        <topology evidence="15">Multi-pass membrane protein</topology>
    </subcellularLocation>
    <subcellularLocation>
        <location evidence="1">Cell membrane</location>
        <topology evidence="1">Multi-pass membrane protein</topology>
    </subcellularLocation>
</comment>
<feature type="transmembrane region" description="Helical" evidence="15">
    <location>
        <begin position="687"/>
        <end position="710"/>
    </location>
</feature>
<feature type="binding site" evidence="13">
    <location>
        <begin position="20"/>
        <end position="27"/>
    </location>
    <ligand>
        <name>GTP</name>
        <dbReference type="ChEBI" id="CHEBI:37565"/>
        <label>1</label>
    </ligand>
</feature>
<keyword evidence="3" id="KW-1003">Cell membrane</keyword>
<evidence type="ECO:0000256" key="13">
    <source>
        <dbReference type="PIRSR" id="PIRSR603373-1"/>
    </source>
</evidence>
<name>A0A1S7LDT0_MAGMO</name>
<keyword evidence="6 13" id="KW-0547">Nucleotide-binding</keyword>
<keyword evidence="4 15" id="KW-0410">Iron transport</keyword>
<dbReference type="Pfam" id="PF17910">
    <property type="entry name" value="FeoB_Cyto"/>
    <property type="match status" value="1"/>
</dbReference>
<evidence type="ECO:0000256" key="10">
    <source>
        <dbReference type="ARBA" id="ARBA00023134"/>
    </source>
</evidence>
<protein>
    <recommendedName>
        <fullName evidence="12 15">Ferrous iron transport protein B</fullName>
    </recommendedName>
</protein>
<dbReference type="InterPro" id="IPR011640">
    <property type="entry name" value="Fe2_transport_prot_B_C"/>
</dbReference>
<feature type="domain" description="FeoB-type G" evidence="16">
    <location>
        <begin position="13"/>
        <end position="175"/>
    </location>
</feature>
<dbReference type="Pfam" id="PF07670">
    <property type="entry name" value="Gate"/>
    <property type="match status" value="2"/>
</dbReference>
<keyword evidence="8 15" id="KW-0408">Iron</keyword>
<evidence type="ECO:0000256" key="3">
    <source>
        <dbReference type="ARBA" id="ARBA00022475"/>
    </source>
</evidence>
<evidence type="ECO:0000256" key="1">
    <source>
        <dbReference type="ARBA" id="ARBA00004651"/>
    </source>
</evidence>
<sequence>MLEKTPPAATLDAVTVALVGNPNCGKTSLLNRLTGGKDQVGNYPRVTVSVKERLVCLQDHTFNLVDMPGIYALSSDTPEERETRGYILEGKADVIVNVIDAGNLERSLYLTTQLVEMGTPMVFALNMVDEVEKDETIIDEKTLSEMLGAPVIKTSGRTGQGTEELIEAVVRQAEEGKARPRRFINFDMHLDKAVGKISGLVNELHPNSPDGDNSRWLAIKLLEGDEEVVSREDDHEHLLEMVHRECYDLSHNHGMHCSAMIADARYGYVNGILAEAVKKPTFVDVRHKVTNWLDMLFLNRLLGMPIFFGLLWLMFHTTFTVGEIPMGWIEGGVGVISDFVSGIMPAGMAKDLIVDGIIAGVGGTIIFLPNIVILFFFMAIFSETGYLARAAFLMDRLMHLFGLHGKALIPMVMGFGCNVPAVMATRTIEDHRARMVTILVNPFMLCAARLPVFILFAGAFFADNAGTVVFSMYMISIFGAMGAAVLLSKFFFKGDDGAFVMELPPFRMPTARGVFIHMWDKGMNFLKKIAGVIFVGSIVIWVLQEFPKEIEWSQDYPAQIVQLESQPQSDAVSEEIKLLKRAEKQEALEKSYLGQISLSISPIFEPLGFNWKDTVAILTGLLAKEVVVASYAVIYAQDEESTEESDSLRTALAQNMTPLVAFAFMIFALFYAPCIATIATIKGETGGWKWAIFSVVFSFTLAWSMAWLIVTVGSMVI</sequence>
<dbReference type="InterPro" id="IPR011642">
    <property type="entry name" value="Gate_dom"/>
</dbReference>
<keyword evidence="11 15" id="KW-0472">Membrane</keyword>
<evidence type="ECO:0000256" key="14">
    <source>
        <dbReference type="PIRSR" id="PIRSR603373-2"/>
    </source>
</evidence>
<dbReference type="NCBIfam" id="TIGR00231">
    <property type="entry name" value="small_GTP"/>
    <property type="match status" value="1"/>
</dbReference>
<evidence type="ECO:0000256" key="11">
    <source>
        <dbReference type="ARBA" id="ARBA00023136"/>
    </source>
</evidence>
<evidence type="ECO:0000256" key="6">
    <source>
        <dbReference type="ARBA" id="ARBA00022741"/>
    </source>
</evidence>
<comment type="similarity">
    <text evidence="15">Belongs to the TRAFAC class TrmE-Era-EngA-EngB-Septin-like GTPase superfamily. FeoB GTPase (TC 9.A.8) family.</text>
</comment>
<dbReference type="Gene3D" id="1.10.287.1770">
    <property type="match status" value="1"/>
</dbReference>
<evidence type="ECO:0000256" key="12">
    <source>
        <dbReference type="NCBIfam" id="TIGR00437"/>
    </source>
</evidence>